<evidence type="ECO:0000256" key="5">
    <source>
        <dbReference type="ARBA" id="ARBA00022692"/>
    </source>
</evidence>
<dbReference type="PANTHER" id="PTHR42837">
    <property type="entry name" value="REGULATOR OF SIGMA-E PROTEASE RSEP"/>
    <property type="match status" value="1"/>
</dbReference>
<dbReference type="GO" id="GO:0046872">
    <property type="term" value="F:metal ion binding"/>
    <property type="evidence" value="ECO:0007669"/>
    <property type="project" value="UniProtKB-KW"/>
</dbReference>
<feature type="domain" description="PDZ" evidence="12">
    <location>
        <begin position="113"/>
        <end position="184"/>
    </location>
</feature>
<dbReference type="Proteomes" id="UP000008561">
    <property type="component" value="Chromosome"/>
</dbReference>
<sequence length="355" mass="38299">MTTLFALIIVLGVLIFFHELGHFLVARLFGVGVEKFSLGFGPRLFGFKSGITDYQVSAIPLGGYVKMVGEDPDDEADLSEAEQAISFTHKPVGKRFLIVAAGPVFNMLLAVLIFYGLFQVYGKAYLLPVIGEVMPESPAAAAGMLAGDRVVAVDDTGVTTWDEMALMIQNSGGRALRLTVQREGGLLRVDVQPDPTDGETIFGEPRTDYKIGVAAAGEVVRERLNPVEAMGRSVDQTWEVIRLTAIGVGKMVSGTVSAKNLGGPILIAQMAGEQARQGSASLLAFIAFISINLAILNILPIPVLDGGHLLFFAIEAVRGRPVSARTRETAQQFGMFLILMLMVLVMYNDISRFFE</sequence>
<evidence type="ECO:0000259" key="12">
    <source>
        <dbReference type="SMART" id="SM00228"/>
    </source>
</evidence>
<dbReference type="HOGENOM" id="CLU_025778_1_0_7"/>
<evidence type="ECO:0000313" key="13">
    <source>
        <dbReference type="EMBL" id="ABW66291.1"/>
    </source>
</evidence>
<dbReference type="CDD" id="cd06163">
    <property type="entry name" value="S2P-M50_PDZ_RseP-like"/>
    <property type="match status" value="1"/>
</dbReference>
<keyword evidence="9 11" id="KW-0482">Metalloprotease</keyword>
<keyword evidence="8 11" id="KW-1133">Transmembrane helix</keyword>
<keyword evidence="4 13" id="KW-0645">Protease</keyword>
<reference evidence="13 14" key="1">
    <citation type="submission" date="2007-10" db="EMBL/GenBank/DDBJ databases">
        <title>Complete sequence of Desulfococcus oleovorans Hxd3.</title>
        <authorList>
            <consortium name="US DOE Joint Genome Institute"/>
            <person name="Copeland A."/>
            <person name="Lucas S."/>
            <person name="Lapidus A."/>
            <person name="Barry K."/>
            <person name="Glavina del Rio T."/>
            <person name="Dalin E."/>
            <person name="Tice H."/>
            <person name="Pitluck S."/>
            <person name="Kiss H."/>
            <person name="Brettin T."/>
            <person name="Bruce D."/>
            <person name="Detter J.C."/>
            <person name="Han C."/>
            <person name="Schmutz J."/>
            <person name="Larimer F."/>
            <person name="Land M."/>
            <person name="Hauser L."/>
            <person name="Kyrpides N."/>
            <person name="Kim E."/>
            <person name="Wawrik B."/>
            <person name="Richardson P."/>
        </authorList>
    </citation>
    <scope>NUCLEOTIDE SEQUENCE [LARGE SCALE GENOMIC DNA]</scope>
    <source>
        <strain evidence="14">DSM 6200 / JCM 39069 / Hxd3</strain>
    </source>
</reference>
<dbReference type="InterPro" id="IPR041489">
    <property type="entry name" value="PDZ_6"/>
</dbReference>
<dbReference type="Pfam" id="PF02163">
    <property type="entry name" value="Peptidase_M50"/>
    <property type="match status" value="1"/>
</dbReference>
<evidence type="ECO:0000256" key="8">
    <source>
        <dbReference type="ARBA" id="ARBA00022989"/>
    </source>
</evidence>
<dbReference type="GO" id="GO:0006508">
    <property type="term" value="P:proteolysis"/>
    <property type="evidence" value="ECO:0007669"/>
    <property type="project" value="UniProtKB-KW"/>
</dbReference>
<dbReference type="AlphaFoldDB" id="A8ZTM7"/>
<evidence type="ECO:0000256" key="6">
    <source>
        <dbReference type="ARBA" id="ARBA00022801"/>
    </source>
</evidence>
<evidence type="ECO:0000256" key="2">
    <source>
        <dbReference type="ARBA" id="ARBA00004141"/>
    </source>
</evidence>
<evidence type="ECO:0000313" key="14">
    <source>
        <dbReference type="Proteomes" id="UP000008561"/>
    </source>
</evidence>
<dbReference type="NCBIfam" id="TIGR00054">
    <property type="entry name" value="RIP metalloprotease RseP"/>
    <property type="match status" value="1"/>
</dbReference>
<keyword evidence="10 11" id="KW-0472">Membrane</keyword>
<dbReference type="InterPro" id="IPR004387">
    <property type="entry name" value="Pept_M50_Zn"/>
</dbReference>
<evidence type="ECO:0000256" key="1">
    <source>
        <dbReference type="ARBA" id="ARBA00001947"/>
    </source>
</evidence>
<evidence type="ECO:0000256" key="10">
    <source>
        <dbReference type="ARBA" id="ARBA00023136"/>
    </source>
</evidence>
<proteinExistence type="inferred from homology"/>
<dbReference type="STRING" id="96561.Dole_0481"/>
<dbReference type="SUPFAM" id="SSF50156">
    <property type="entry name" value="PDZ domain-like"/>
    <property type="match status" value="1"/>
</dbReference>
<comment type="subcellular location">
    <subcellularLocation>
        <location evidence="2">Membrane</location>
        <topology evidence="2">Multi-pass membrane protein</topology>
    </subcellularLocation>
</comment>
<feature type="transmembrane region" description="Helical" evidence="11">
    <location>
        <begin position="330"/>
        <end position="347"/>
    </location>
</feature>
<dbReference type="Gene3D" id="2.30.42.10">
    <property type="match status" value="1"/>
</dbReference>
<feature type="transmembrane region" description="Helical" evidence="11">
    <location>
        <begin position="96"/>
        <end position="118"/>
    </location>
</feature>
<dbReference type="KEGG" id="dol:Dole_0481"/>
<keyword evidence="7 11" id="KW-0862">Zinc</keyword>
<dbReference type="OrthoDB" id="9782003at2"/>
<feature type="transmembrane region" description="Helical" evidence="11">
    <location>
        <begin position="280"/>
        <end position="301"/>
    </location>
</feature>
<dbReference type="PANTHER" id="PTHR42837:SF2">
    <property type="entry name" value="MEMBRANE METALLOPROTEASE ARASP2, CHLOROPLASTIC-RELATED"/>
    <property type="match status" value="1"/>
</dbReference>
<comment type="similarity">
    <text evidence="3 11">Belongs to the peptidase M50B family.</text>
</comment>
<keyword evidence="6 11" id="KW-0378">Hydrolase</keyword>
<comment type="cofactor">
    <cofactor evidence="1 11">
        <name>Zn(2+)</name>
        <dbReference type="ChEBI" id="CHEBI:29105"/>
    </cofactor>
</comment>
<evidence type="ECO:0000256" key="11">
    <source>
        <dbReference type="RuleBase" id="RU362031"/>
    </source>
</evidence>
<dbReference type="InterPro" id="IPR036034">
    <property type="entry name" value="PDZ_sf"/>
</dbReference>
<dbReference type="Pfam" id="PF17820">
    <property type="entry name" value="PDZ_6"/>
    <property type="match status" value="1"/>
</dbReference>
<dbReference type="eggNOG" id="COG0750">
    <property type="taxonomic scope" value="Bacteria"/>
</dbReference>
<evidence type="ECO:0000256" key="9">
    <source>
        <dbReference type="ARBA" id="ARBA00023049"/>
    </source>
</evidence>
<dbReference type="InterPro" id="IPR008915">
    <property type="entry name" value="Peptidase_M50"/>
</dbReference>
<dbReference type="GO" id="GO:0016020">
    <property type="term" value="C:membrane"/>
    <property type="evidence" value="ECO:0007669"/>
    <property type="project" value="UniProtKB-SubCell"/>
</dbReference>
<dbReference type="RefSeq" id="WP_012173910.1">
    <property type="nucleotide sequence ID" value="NC_009943.1"/>
</dbReference>
<protein>
    <recommendedName>
        <fullName evidence="11">Zinc metalloprotease</fullName>
        <ecNumber evidence="11">3.4.24.-</ecNumber>
    </recommendedName>
</protein>
<evidence type="ECO:0000256" key="4">
    <source>
        <dbReference type="ARBA" id="ARBA00022670"/>
    </source>
</evidence>
<dbReference type="EC" id="3.4.24.-" evidence="11"/>
<dbReference type="InterPro" id="IPR001478">
    <property type="entry name" value="PDZ"/>
</dbReference>
<dbReference type="CDD" id="cd23081">
    <property type="entry name" value="cpPDZ_EcRseP-like"/>
    <property type="match status" value="1"/>
</dbReference>
<keyword evidence="14" id="KW-1185">Reference proteome</keyword>
<keyword evidence="5 11" id="KW-0812">Transmembrane</keyword>
<dbReference type="SMART" id="SM00228">
    <property type="entry name" value="PDZ"/>
    <property type="match status" value="1"/>
</dbReference>
<gene>
    <name evidence="13" type="ordered locus">Dole_0481</name>
</gene>
<organism evidence="13 14">
    <name type="scientific">Desulfosudis oleivorans (strain DSM 6200 / JCM 39069 / Hxd3)</name>
    <name type="common">Desulfococcus oleovorans</name>
    <dbReference type="NCBI Taxonomy" id="96561"/>
    <lineage>
        <taxon>Bacteria</taxon>
        <taxon>Pseudomonadati</taxon>
        <taxon>Thermodesulfobacteriota</taxon>
        <taxon>Desulfobacteria</taxon>
        <taxon>Desulfobacterales</taxon>
        <taxon>Desulfosudaceae</taxon>
        <taxon>Desulfosudis</taxon>
    </lineage>
</organism>
<accession>A8ZTM7</accession>
<dbReference type="EMBL" id="CP000859">
    <property type="protein sequence ID" value="ABW66291.1"/>
    <property type="molecule type" value="Genomic_DNA"/>
</dbReference>
<keyword evidence="11" id="KW-0479">Metal-binding</keyword>
<evidence type="ECO:0000256" key="7">
    <source>
        <dbReference type="ARBA" id="ARBA00022833"/>
    </source>
</evidence>
<dbReference type="GO" id="GO:0004222">
    <property type="term" value="F:metalloendopeptidase activity"/>
    <property type="evidence" value="ECO:0007669"/>
    <property type="project" value="InterPro"/>
</dbReference>
<evidence type="ECO:0000256" key="3">
    <source>
        <dbReference type="ARBA" id="ARBA00007931"/>
    </source>
</evidence>
<name>A8ZTM7_DESOH</name>